<reference evidence="1 2" key="1">
    <citation type="submission" date="2024-01" db="EMBL/GenBank/DDBJ databases">
        <title>Genome insights into Plantactinospora sonchi sp. nov.</title>
        <authorList>
            <person name="Wang L."/>
        </authorList>
    </citation>
    <scope>NUCLEOTIDE SEQUENCE [LARGE SCALE GENOMIC DNA]</scope>
    <source>
        <strain evidence="1 2">NEAU-QY2</strain>
    </source>
</reference>
<dbReference type="Proteomes" id="UP001332243">
    <property type="component" value="Unassembled WGS sequence"/>
</dbReference>
<accession>A0ABU7RSJ2</accession>
<name>A0ABU7RSJ2_9ACTN</name>
<dbReference type="RefSeq" id="WP_331214590.1">
    <property type="nucleotide sequence ID" value="NZ_JAZGQK010000011.1"/>
</dbReference>
<gene>
    <name evidence="1" type="ORF">V1633_13330</name>
</gene>
<comment type="caution">
    <text evidence="1">The sequence shown here is derived from an EMBL/GenBank/DDBJ whole genome shotgun (WGS) entry which is preliminary data.</text>
</comment>
<keyword evidence="2" id="KW-1185">Reference proteome</keyword>
<dbReference type="Pfam" id="PF04134">
    <property type="entry name" value="DCC1-like"/>
    <property type="match status" value="1"/>
</dbReference>
<dbReference type="EMBL" id="JAZGQK010000011">
    <property type="protein sequence ID" value="MEE6259467.1"/>
    <property type="molecule type" value="Genomic_DNA"/>
</dbReference>
<dbReference type="InterPro" id="IPR007263">
    <property type="entry name" value="DCC1-like"/>
</dbReference>
<proteinExistence type="predicted"/>
<sequence length="135" mass="14786">MDRATFVYDGDCAFCSKCADFIDRRIPTGVRVLPWQFADLKELGLTVEQCDEAVWWVGTDGVRAAGPDAIARLLGTSRPGWRALGAALRLPPVRAVAWPTYRWVARNRHRLPGGTAACALPQATRDRLYGTAGEG</sequence>
<organism evidence="1 2">
    <name type="scientific">Plantactinospora sonchi</name>
    <dbReference type="NCBI Taxonomy" id="1544735"/>
    <lineage>
        <taxon>Bacteria</taxon>
        <taxon>Bacillati</taxon>
        <taxon>Actinomycetota</taxon>
        <taxon>Actinomycetes</taxon>
        <taxon>Micromonosporales</taxon>
        <taxon>Micromonosporaceae</taxon>
        <taxon>Plantactinospora</taxon>
    </lineage>
</organism>
<evidence type="ECO:0000313" key="1">
    <source>
        <dbReference type="EMBL" id="MEE6259467.1"/>
    </source>
</evidence>
<evidence type="ECO:0000313" key="2">
    <source>
        <dbReference type="Proteomes" id="UP001332243"/>
    </source>
</evidence>
<protein>
    <submittedName>
        <fullName evidence="1">DUF393 domain-containing protein</fullName>
    </submittedName>
</protein>